<evidence type="ECO:0000259" key="5">
    <source>
        <dbReference type="Pfam" id="PF00496"/>
    </source>
</evidence>
<name>A0A0U1NVS9_9BACI</name>
<dbReference type="SUPFAM" id="SSF53850">
    <property type="entry name" value="Periplasmic binding protein-like II"/>
    <property type="match status" value="1"/>
</dbReference>
<dbReference type="Gene3D" id="3.10.105.10">
    <property type="entry name" value="Dipeptide-binding Protein, Domain 3"/>
    <property type="match status" value="1"/>
</dbReference>
<dbReference type="GO" id="GO:0015833">
    <property type="term" value="P:peptide transport"/>
    <property type="evidence" value="ECO:0007669"/>
    <property type="project" value="TreeGrafter"/>
</dbReference>
<dbReference type="GO" id="GO:0043190">
    <property type="term" value="C:ATP-binding cassette (ABC) transporter complex"/>
    <property type="evidence" value="ECO:0007669"/>
    <property type="project" value="InterPro"/>
</dbReference>
<comment type="similarity">
    <text evidence="1">Belongs to the bacterial solute-binding protein 5 family.</text>
</comment>
<protein>
    <submittedName>
        <fullName evidence="6">Peptide ABC transporter ATP-binding protein</fullName>
    </submittedName>
</protein>
<feature type="domain" description="Solute-binding protein family 5" evidence="5">
    <location>
        <begin position="93"/>
        <end position="478"/>
    </location>
</feature>
<dbReference type="Proteomes" id="UP000199087">
    <property type="component" value="Unassembled WGS sequence"/>
</dbReference>
<dbReference type="InterPro" id="IPR030678">
    <property type="entry name" value="Peptide/Ni-bd"/>
</dbReference>
<dbReference type="Pfam" id="PF00496">
    <property type="entry name" value="SBP_bac_5"/>
    <property type="match status" value="1"/>
</dbReference>
<organism evidence="6 7">
    <name type="scientific">Neobacillus massiliamazoniensis</name>
    <dbReference type="NCBI Taxonomy" id="1499688"/>
    <lineage>
        <taxon>Bacteria</taxon>
        <taxon>Bacillati</taxon>
        <taxon>Bacillota</taxon>
        <taxon>Bacilli</taxon>
        <taxon>Bacillales</taxon>
        <taxon>Bacillaceae</taxon>
        <taxon>Neobacillus</taxon>
    </lineage>
</organism>
<dbReference type="STRING" id="1499688.BN000_01769"/>
<sequence precursor="true">MHKKKSKLGMAAISVISALGVVLAGCSSQSTSTSATASNTTSNKPVEGGNILMDTVSNFKDLDPALSYDTTSYEAVGEMYDQLVTYDKNTTNLKPMLAESYTVSSDGLTYTFKIRQGVKFWNGDPVTAQSFVDEFQRVLDPKVASPGEGFIDPIVKGSTEYNKGTSKTISGITTPDANTLVIQLTKPQPFFLEVLAMPFFSAVDQAYITKVGNKSFDSNTAMGSGPFQLDSYDTNQMVLKKNTSYWMKDKDGNQLPYLDKITMRINKNGQLDALNFQQGKTAIIGNLFGSAGIPSASYPKFLSDPNLKKTVYSQAQNTVNYLGLNSKIAPFDNPKVRQAIEYAINKKKILQLLNDRGQVANQPLPPGVEGYVKDLAADSQYSYDPQKAKQLLQEAGIKSGTQITLYSYNEPDTMKISQSIQNDLNAVGFDTKVNSTDWNTFLTVNEKGDTQGVFTLAWIEDFPDASDFLNTLFNSNQQPANNSSMYTNKQVDEWLNKAQNDPNKQERMDLYKQATEQIMKDAPWVPLYYPVTTYAAQTWVHGFYISPVLPDPLQYIWIDKDKSQN</sequence>
<keyword evidence="7" id="KW-1185">Reference proteome</keyword>
<feature type="chain" id="PRO_5039552636" evidence="4">
    <location>
        <begin position="25"/>
        <end position="565"/>
    </location>
</feature>
<keyword evidence="2" id="KW-0813">Transport</keyword>
<dbReference type="InterPro" id="IPR000914">
    <property type="entry name" value="SBP_5_dom"/>
</dbReference>
<evidence type="ECO:0000256" key="2">
    <source>
        <dbReference type="ARBA" id="ARBA00022448"/>
    </source>
</evidence>
<dbReference type="GO" id="GO:1904680">
    <property type="term" value="F:peptide transmembrane transporter activity"/>
    <property type="evidence" value="ECO:0007669"/>
    <property type="project" value="TreeGrafter"/>
</dbReference>
<dbReference type="PANTHER" id="PTHR30290">
    <property type="entry name" value="PERIPLASMIC BINDING COMPONENT OF ABC TRANSPORTER"/>
    <property type="match status" value="1"/>
</dbReference>
<keyword evidence="6" id="KW-0067">ATP-binding</keyword>
<dbReference type="OrthoDB" id="9796817at2"/>
<gene>
    <name evidence="6" type="ORF">BN000_01769</name>
</gene>
<keyword evidence="3 4" id="KW-0732">Signal</keyword>
<evidence type="ECO:0000256" key="4">
    <source>
        <dbReference type="SAM" id="SignalP"/>
    </source>
</evidence>
<evidence type="ECO:0000256" key="1">
    <source>
        <dbReference type="ARBA" id="ARBA00005695"/>
    </source>
</evidence>
<dbReference type="Gene3D" id="3.40.190.10">
    <property type="entry name" value="Periplasmic binding protein-like II"/>
    <property type="match status" value="1"/>
</dbReference>
<dbReference type="PROSITE" id="PS51257">
    <property type="entry name" value="PROKAR_LIPOPROTEIN"/>
    <property type="match status" value="1"/>
</dbReference>
<dbReference type="AlphaFoldDB" id="A0A0U1NVS9"/>
<reference evidence="7" key="1">
    <citation type="submission" date="2015-05" db="EMBL/GenBank/DDBJ databases">
        <authorList>
            <person name="Urmite Genomes"/>
        </authorList>
    </citation>
    <scope>NUCLEOTIDE SEQUENCE [LARGE SCALE GENOMIC DNA]</scope>
    <source>
        <strain evidence="7">LF1</strain>
    </source>
</reference>
<dbReference type="RefSeq" id="WP_090633430.1">
    <property type="nucleotide sequence ID" value="NZ_CVRB01000002.1"/>
</dbReference>
<dbReference type="GO" id="GO:0005524">
    <property type="term" value="F:ATP binding"/>
    <property type="evidence" value="ECO:0007669"/>
    <property type="project" value="UniProtKB-KW"/>
</dbReference>
<accession>A0A0U1NVS9</accession>
<dbReference type="EMBL" id="CVRB01000002">
    <property type="protein sequence ID" value="CRK81852.1"/>
    <property type="molecule type" value="Genomic_DNA"/>
</dbReference>
<evidence type="ECO:0000313" key="7">
    <source>
        <dbReference type="Proteomes" id="UP000199087"/>
    </source>
</evidence>
<feature type="signal peptide" evidence="4">
    <location>
        <begin position="1"/>
        <end position="24"/>
    </location>
</feature>
<keyword evidence="6" id="KW-0547">Nucleotide-binding</keyword>
<evidence type="ECO:0000256" key="3">
    <source>
        <dbReference type="ARBA" id="ARBA00022729"/>
    </source>
</evidence>
<dbReference type="InterPro" id="IPR039424">
    <property type="entry name" value="SBP_5"/>
</dbReference>
<evidence type="ECO:0000313" key="6">
    <source>
        <dbReference type="EMBL" id="CRK81852.1"/>
    </source>
</evidence>
<dbReference type="GO" id="GO:0042597">
    <property type="term" value="C:periplasmic space"/>
    <property type="evidence" value="ECO:0007669"/>
    <property type="project" value="UniProtKB-ARBA"/>
</dbReference>
<proteinExistence type="inferred from homology"/>
<dbReference type="PANTHER" id="PTHR30290:SF9">
    <property type="entry name" value="OLIGOPEPTIDE-BINDING PROTEIN APPA"/>
    <property type="match status" value="1"/>
</dbReference>
<dbReference type="CDD" id="cd00995">
    <property type="entry name" value="PBP2_NikA_DppA_OppA_like"/>
    <property type="match status" value="1"/>
</dbReference>
<dbReference type="PIRSF" id="PIRSF002741">
    <property type="entry name" value="MppA"/>
    <property type="match status" value="1"/>
</dbReference>